<gene>
    <name evidence="3" type="ORF">SAMN04487900_11932</name>
</gene>
<protein>
    <submittedName>
        <fullName evidence="3">Uncharacterized protein</fullName>
    </submittedName>
</protein>
<reference evidence="4" key="1">
    <citation type="submission" date="2016-10" db="EMBL/GenBank/DDBJ databases">
        <authorList>
            <person name="de Groot N.N."/>
        </authorList>
    </citation>
    <scope>NUCLEOTIDE SEQUENCE [LARGE SCALE GENOMIC DNA]</scope>
    <source>
        <strain evidence="4">BP1-145</strain>
    </source>
</reference>
<evidence type="ECO:0000256" key="1">
    <source>
        <dbReference type="SAM" id="MobiDB-lite"/>
    </source>
</evidence>
<dbReference type="Proteomes" id="UP000199134">
    <property type="component" value="Unassembled WGS sequence"/>
</dbReference>
<dbReference type="AlphaFoldDB" id="A0A1H0JD55"/>
<evidence type="ECO:0000256" key="2">
    <source>
        <dbReference type="SAM" id="Phobius"/>
    </source>
</evidence>
<dbReference type="Pfam" id="PF14059">
    <property type="entry name" value="DUF4251"/>
    <property type="match status" value="1"/>
</dbReference>
<evidence type="ECO:0000313" key="3">
    <source>
        <dbReference type="EMBL" id="SDO41606.1"/>
    </source>
</evidence>
<accession>A0A1H0JD55</accession>
<dbReference type="Gene3D" id="2.40.128.410">
    <property type="match status" value="1"/>
</dbReference>
<feature type="compositionally biased region" description="Polar residues" evidence="1">
    <location>
        <begin position="113"/>
        <end position="133"/>
    </location>
</feature>
<evidence type="ECO:0000313" key="4">
    <source>
        <dbReference type="Proteomes" id="UP000199134"/>
    </source>
</evidence>
<feature type="region of interest" description="Disordered" evidence="1">
    <location>
        <begin position="104"/>
        <end position="156"/>
    </location>
</feature>
<keyword evidence="2" id="KW-1133">Transmembrane helix</keyword>
<dbReference type="OrthoDB" id="1097715at2"/>
<comment type="caution">
    <text evidence="3">The sequence shown here is derived from an EMBL/GenBank/DDBJ whole genome shotgun (WGS) entry which is preliminary data.</text>
</comment>
<dbReference type="InterPro" id="IPR025347">
    <property type="entry name" value="DUF4251"/>
</dbReference>
<feature type="transmembrane region" description="Helical" evidence="2">
    <location>
        <begin position="51"/>
        <end position="70"/>
    </location>
</feature>
<name>A0A1H0JD55_9BACT</name>
<keyword evidence="2" id="KW-0472">Membrane</keyword>
<dbReference type="RefSeq" id="WP_091854525.1">
    <property type="nucleotide sequence ID" value="NZ_FNIW01000019.1"/>
</dbReference>
<dbReference type="EMBL" id="FNIW01000019">
    <property type="protein sequence ID" value="SDO41606.1"/>
    <property type="molecule type" value="Genomic_DNA"/>
</dbReference>
<keyword evidence="2" id="KW-0812">Transmembrane</keyword>
<sequence>MNNIRDDKNLQEAVNRREQRLEPMSADLNDRLMGNLTTPPFQKERGLKRKWMYSAVAIAASILLLVLVNFSQTSSDEAPLLAQQTQEKPLPALSEPVIEDSKAEMQPLEQPAAEQSVTQRGDMTSELQETVAASTDKVEHPRRTSPQTIPNIASPRGELLLASTSKMAVGRRYDIGWTPHTTSGDGEDDGLNLHAIKDKGGVPEGWKDLKSWSNGQIIHRDLTKKERKQMAVIGAIVDKRWHIDITSMNTMRYGSKMVSTDFFLELRGDTLRSYLPYLGQVQSAPSLSPTIGLNFEERVRQYQESNPKGKYTQIDIDVKTKEDTYHYVVDIYDSGEAFIRVRSLNRDPISFDGTLETKY</sequence>
<organism evidence="3 4">
    <name type="scientific">Prevotella communis</name>
    <dbReference type="NCBI Taxonomy" id="2913614"/>
    <lineage>
        <taxon>Bacteria</taxon>
        <taxon>Pseudomonadati</taxon>
        <taxon>Bacteroidota</taxon>
        <taxon>Bacteroidia</taxon>
        <taxon>Bacteroidales</taxon>
        <taxon>Prevotellaceae</taxon>
        <taxon>Prevotella</taxon>
    </lineage>
</organism>
<proteinExistence type="predicted"/>